<evidence type="ECO:0000259" key="12">
    <source>
        <dbReference type="PROSITE" id="PS51709"/>
    </source>
</evidence>
<feature type="binding site" evidence="10">
    <location>
        <position position="229"/>
    </location>
    <ligand>
        <name>K(+)</name>
        <dbReference type="ChEBI" id="CHEBI:29103"/>
    </ligand>
</feature>
<dbReference type="CDD" id="cd14858">
    <property type="entry name" value="TrmE_N"/>
    <property type="match status" value="1"/>
</dbReference>
<dbReference type="CDD" id="cd04164">
    <property type="entry name" value="trmE"/>
    <property type="match status" value="1"/>
</dbReference>
<evidence type="ECO:0000313" key="14">
    <source>
        <dbReference type="Proteomes" id="UP000199428"/>
    </source>
</evidence>
<dbReference type="GO" id="GO:0003924">
    <property type="term" value="F:GTPase activity"/>
    <property type="evidence" value="ECO:0007669"/>
    <property type="project" value="UniProtKB-UniRule"/>
</dbReference>
<comment type="subcellular location">
    <subcellularLocation>
        <location evidence="10">Cytoplasm</location>
    </subcellularLocation>
</comment>
<dbReference type="EC" id="3.6.-.-" evidence="10"/>
<organism evidence="13 14">
    <name type="scientific">Pseudobutyrivibrio xylanivorans</name>
    <dbReference type="NCBI Taxonomy" id="185007"/>
    <lineage>
        <taxon>Bacteria</taxon>
        <taxon>Bacillati</taxon>
        <taxon>Bacillota</taxon>
        <taxon>Clostridia</taxon>
        <taxon>Lachnospirales</taxon>
        <taxon>Lachnospiraceae</taxon>
        <taxon>Pseudobutyrivibrio</taxon>
    </lineage>
</organism>
<dbReference type="EMBL" id="FMWK01000015">
    <property type="protein sequence ID" value="SCZ80640.1"/>
    <property type="molecule type" value="Genomic_DNA"/>
</dbReference>
<dbReference type="GO" id="GO:0002098">
    <property type="term" value="P:tRNA wobble uridine modification"/>
    <property type="evidence" value="ECO:0007669"/>
    <property type="project" value="TreeGrafter"/>
</dbReference>
<feature type="binding site" evidence="10">
    <location>
        <position position="248"/>
    </location>
    <ligand>
        <name>K(+)</name>
        <dbReference type="ChEBI" id="CHEBI:29103"/>
    </ligand>
</feature>
<feature type="binding site" evidence="10">
    <location>
        <position position="233"/>
    </location>
    <ligand>
        <name>Mg(2+)</name>
        <dbReference type="ChEBI" id="CHEBI:18420"/>
    </ligand>
</feature>
<dbReference type="InterPro" id="IPR006073">
    <property type="entry name" value="GTP-bd"/>
</dbReference>
<feature type="binding site" evidence="10">
    <location>
        <position position="250"/>
    </location>
    <ligand>
        <name>K(+)</name>
        <dbReference type="ChEBI" id="CHEBI:29103"/>
    </ligand>
</feature>
<dbReference type="InterPro" id="IPR031168">
    <property type="entry name" value="G_TrmE"/>
</dbReference>
<sequence>MYHSDTICAIATSMNSSGIGIIRVSGEESISIVDSIFRGKNKLADCDTHTIQYGHIISNDEVIDEVLIMLMKAPRSYTTEDTIEIDCHGGVLILKKVLSLLIEAGARIAEPGEFTKRAFLNGRIDLSEAESVMDLISSNSELAMKNSIKQLSGSLNKIIVDLRDKILYETAYIESALDDPEHYDLTDYPEELRDKVNDMIGRVDDLIDSFNSGHILKEGINTLILGKPNAGKSSLLNTLSRRERAIVTDIPGTTRDTLEEQITINGVSLNIIDTAGIRETDDIVEKIGVDKALDSIDDADLILFVIDSSRPLDENDEFIIDKIIDKKVIILLNKSDLETKISEEEICNKYNKPVISFSSVSLDGLKTLESKITDMFFSGQVKSDDTLYITNSRQAGCLTNAKNSLSNVLNSIDNMMPEDFFSIDLMDAYNFLGEITGETIDDDLANKIFSEFCMGK</sequence>
<keyword evidence="9 10" id="KW-0342">GTP-binding</keyword>
<comment type="function">
    <text evidence="10">Exhibits a very high intrinsic GTPase hydrolysis rate. Involved in the addition of a carboxymethylaminomethyl (cmnm) group at the wobble position (U34) of certain tRNAs, forming tRNA-cmnm(5)s(2)U34.</text>
</comment>
<evidence type="ECO:0000256" key="10">
    <source>
        <dbReference type="HAMAP-Rule" id="MF_00379"/>
    </source>
</evidence>
<dbReference type="NCBIfam" id="TIGR00231">
    <property type="entry name" value="small_GTP"/>
    <property type="match status" value="1"/>
</dbReference>
<evidence type="ECO:0000256" key="1">
    <source>
        <dbReference type="ARBA" id="ARBA00011043"/>
    </source>
</evidence>
<dbReference type="GO" id="GO:0005829">
    <property type="term" value="C:cytosol"/>
    <property type="evidence" value="ECO:0007669"/>
    <property type="project" value="TreeGrafter"/>
</dbReference>
<feature type="domain" description="TrmE-type G" evidence="12">
    <location>
        <begin position="219"/>
        <end position="377"/>
    </location>
</feature>
<dbReference type="GO" id="GO:0046872">
    <property type="term" value="F:metal ion binding"/>
    <property type="evidence" value="ECO:0007669"/>
    <property type="project" value="UniProtKB-KW"/>
</dbReference>
<dbReference type="InterPro" id="IPR027266">
    <property type="entry name" value="TrmE/GcvT-like"/>
</dbReference>
<dbReference type="PROSITE" id="PS51709">
    <property type="entry name" value="G_TRME"/>
    <property type="match status" value="1"/>
</dbReference>
<dbReference type="SUPFAM" id="SSF52540">
    <property type="entry name" value="P-loop containing nucleoside triphosphate hydrolases"/>
    <property type="match status" value="1"/>
</dbReference>
<dbReference type="PANTHER" id="PTHR42714:SF2">
    <property type="entry name" value="TRNA MODIFICATION GTPASE GTPBP3, MITOCHONDRIAL"/>
    <property type="match status" value="1"/>
</dbReference>
<feature type="binding site" evidence="10">
    <location>
        <begin position="273"/>
        <end position="276"/>
    </location>
    <ligand>
        <name>GTP</name>
        <dbReference type="ChEBI" id="CHEBI:37565"/>
    </ligand>
</feature>
<protein>
    <recommendedName>
        <fullName evidence="10">tRNA modification GTPase MnmE</fullName>
        <ecNumber evidence="10">3.6.-.-</ecNumber>
    </recommendedName>
</protein>
<keyword evidence="4 10" id="KW-0479">Metal-binding</keyword>
<dbReference type="HAMAP" id="MF_00379">
    <property type="entry name" value="GTPase_MnmE"/>
    <property type="match status" value="1"/>
</dbReference>
<evidence type="ECO:0000256" key="4">
    <source>
        <dbReference type="ARBA" id="ARBA00022723"/>
    </source>
</evidence>
<dbReference type="FunFam" id="3.40.50.300:FF:000494">
    <property type="entry name" value="tRNA modification GTPase MnmE"/>
    <property type="match status" value="1"/>
</dbReference>
<dbReference type="Proteomes" id="UP000199428">
    <property type="component" value="Unassembled WGS sequence"/>
</dbReference>
<dbReference type="Pfam" id="PF12631">
    <property type="entry name" value="MnmE_helical"/>
    <property type="match status" value="1"/>
</dbReference>
<dbReference type="PANTHER" id="PTHR42714">
    <property type="entry name" value="TRNA MODIFICATION GTPASE GTPBP3"/>
    <property type="match status" value="1"/>
</dbReference>
<evidence type="ECO:0000256" key="6">
    <source>
        <dbReference type="ARBA" id="ARBA00022801"/>
    </source>
</evidence>
<keyword evidence="8 10" id="KW-0630">Potassium</keyword>
<feature type="binding site" evidence="10">
    <location>
        <position position="84"/>
    </location>
    <ligand>
        <name>(6S)-5-formyl-5,6,7,8-tetrahydrofolate</name>
        <dbReference type="ChEBI" id="CHEBI:57457"/>
    </ligand>
</feature>
<dbReference type="InterPro" id="IPR027417">
    <property type="entry name" value="P-loop_NTPase"/>
</dbReference>
<reference evidence="13 14" key="1">
    <citation type="submission" date="2016-10" db="EMBL/GenBank/DDBJ databases">
        <authorList>
            <person name="de Groot N.N."/>
        </authorList>
    </citation>
    <scope>NUCLEOTIDE SEQUENCE [LARGE SCALE GENOMIC DNA]</scope>
    <source>
        <strain evidence="13 14">DSM 10317</strain>
    </source>
</reference>
<evidence type="ECO:0000256" key="3">
    <source>
        <dbReference type="ARBA" id="ARBA00022694"/>
    </source>
</evidence>
<comment type="similarity">
    <text evidence="1 10 11">Belongs to the TRAFAC class TrmE-Era-EngA-EngB-Septin-like GTPase superfamily. TrmE GTPase family.</text>
</comment>
<evidence type="ECO:0000256" key="8">
    <source>
        <dbReference type="ARBA" id="ARBA00022958"/>
    </source>
</evidence>
<keyword evidence="6 10" id="KW-0378">Hydrolase</keyword>
<feature type="binding site" evidence="10">
    <location>
        <position position="123"/>
    </location>
    <ligand>
        <name>(6S)-5-formyl-5,6,7,8-tetrahydrofolate</name>
        <dbReference type="ChEBI" id="CHEBI:57457"/>
    </ligand>
</feature>
<dbReference type="Pfam" id="PF01926">
    <property type="entry name" value="MMR_HSR1"/>
    <property type="match status" value="1"/>
</dbReference>
<feature type="binding site" evidence="10">
    <location>
        <begin position="229"/>
        <end position="234"/>
    </location>
    <ligand>
        <name>GTP</name>
        <dbReference type="ChEBI" id="CHEBI:37565"/>
    </ligand>
</feature>
<dbReference type="Gene3D" id="3.40.50.300">
    <property type="entry name" value="P-loop containing nucleotide triphosphate hydrolases"/>
    <property type="match status" value="1"/>
</dbReference>
<evidence type="ECO:0000256" key="9">
    <source>
        <dbReference type="ARBA" id="ARBA00023134"/>
    </source>
</evidence>
<dbReference type="AlphaFoldDB" id="A0A1G5S481"/>
<feature type="binding site" evidence="10">
    <location>
        <begin position="248"/>
        <end position="254"/>
    </location>
    <ligand>
        <name>GTP</name>
        <dbReference type="ChEBI" id="CHEBI:37565"/>
    </ligand>
</feature>
<dbReference type="PRINTS" id="PR00326">
    <property type="entry name" value="GTP1OBG"/>
</dbReference>
<keyword evidence="2 10" id="KW-0963">Cytoplasm</keyword>
<name>A0A1G5S481_PSEXY</name>
<dbReference type="InterPro" id="IPR018948">
    <property type="entry name" value="GTP-bd_TrmE_N"/>
</dbReference>
<gene>
    <name evidence="10" type="primary">mnmE</name>
    <name evidence="10" type="synonym">trmE</name>
    <name evidence="13" type="ORF">SAMN02910350_02398</name>
</gene>
<dbReference type="Pfam" id="PF10396">
    <property type="entry name" value="TrmE_N"/>
    <property type="match status" value="1"/>
</dbReference>
<keyword evidence="3 10" id="KW-0819">tRNA processing</keyword>
<evidence type="ECO:0000313" key="13">
    <source>
        <dbReference type="EMBL" id="SCZ80640.1"/>
    </source>
</evidence>
<dbReference type="Gene3D" id="1.20.120.430">
    <property type="entry name" value="tRNA modification GTPase MnmE domain 2"/>
    <property type="match status" value="1"/>
</dbReference>
<dbReference type="GO" id="GO:0005525">
    <property type="term" value="F:GTP binding"/>
    <property type="evidence" value="ECO:0007669"/>
    <property type="project" value="UniProtKB-UniRule"/>
</dbReference>
<dbReference type="GO" id="GO:0030488">
    <property type="term" value="P:tRNA methylation"/>
    <property type="evidence" value="ECO:0007669"/>
    <property type="project" value="TreeGrafter"/>
</dbReference>
<keyword evidence="7 10" id="KW-0460">Magnesium</keyword>
<proteinExistence type="inferred from homology"/>
<evidence type="ECO:0000256" key="11">
    <source>
        <dbReference type="RuleBase" id="RU003313"/>
    </source>
</evidence>
<comment type="cofactor">
    <cofactor evidence="10">
        <name>K(+)</name>
        <dbReference type="ChEBI" id="CHEBI:29103"/>
    </cofactor>
    <text evidence="10">Binds 1 potassium ion per subunit.</text>
</comment>
<dbReference type="NCBIfam" id="TIGR00450">
    <property type="entry name" value="mnmE_trmE_thdF"/>
    <property type="match status" value="1"/>
</dbReference>
<accession>A0A1G5S481</accession>
<dbReference type="GO" id="GO:0042802">
    <property type="term" value="F:identical protein binding"/>
    <property type="evidence" value="ECO:0007669"/>
    <property type="project" value="UniProtKB-ARBA"/>
</dbReference>
<keyword evidence="5 10" id="KW-0547">Nucleotide-binding</keyword>
<dbReference type="FunFam" id="3.30.1360.120:FF:000003">
    <property type="entry name" value="tRNA modification GTPase MnmE"/>
    <property type="match status" value="1"/>
</dbReference>
<feature type="binding site" evidence="10">
    <location>
        <position position="23"/>
    </location>
    <ligand>
        <name>(6S)-5-formyl-5,6,7,8-tetrahydrofolate</name>
        <dbReference type="ChEBI" id="CHEBI:57457"/>
    </ligand>
</feature>
<dbReference type="Gene3D" id="3.30.1360.120">
    <property type="entry name" value="Probable tRNA modification gtpase trme, domain 1"/>
    <property type="match status" value="1"/>
</dbReference>
<dbReference type="InterPro" id="IPR027368">
    <property type="entry name" value="MnmE_dom2"/>
</dbReference>
<dbReference type="InterPro" id="IPR005225">
    <property type="entry name" value="Small_GTP-bd"/>
</dbReference>
<comment type="caution">
    <text evidence="10">Lacks conserved residue(s) required for the propagation of feature annotation.</text>
</comment>
<comment type="subunit">
    <text evidence="10">Homodimer. Heterotetramer of two MnmE and two MnmG subunits.</text>
</comment>
<feature type="binding site" evidence="10">
    <location>
        <position position="253"/>
    </location>
    <ligand>
        <name>K(+)</name>
        <dbReference type="ChEBI" id="CHEBI:29103"/>
    </ligand>
</feature>
<evidence type="ECO:0000256" key="2">
    <source>
        <dbReference type="ARBA" id="ARBA00022490"/>
    </source>
</evidence>
<evidence type="ECO:0000256" key="5">
    <source>
        <dbReference type="ARBA" id="ARBA00022741"/>
    </source>
</evidence>
<dbReference type="InterPro" id="IPR025867">
    <property type="entry name" value="MnmE_helical"/>
</dbReference>
<evidence type="ECO:0000256" key="7">
    <source>
        <dbReference type="ARBA" id="ARBA00022842"/>
    </source>
</evidence>
<dbReference type="InterPro" id="IPR004520">
    <property type="entry name" value="GTPase_MnmE"/>
</dbReference>
<feature type="binding site" evidence="10">
    <location>
        <position position="456"/>
    </location>
    <ligand>
        <name>(6S)-5-formyl-5,6,7,8-tetrahydrofolate</name>
        <dbReference type="ChEBI" id="CHEBI:57457"/>
    </ligand>
</feature>
<feature type="binding site" evidence="10">
    <location>
        <position position="254"/>
    </location>
    <ligand>
        <name>Mg(2+)</name>
        <dbReference type="ChEBI" id="CHEBI:18420"/>
    </ligand>
</feature>
<dbReference type="RefSeq" id="WP_090163671.1">
    <property type="nucleotide sequence ID" value="NZ_FMWK01000015.1"/>
</dbReference>